<organism evidence="2 3">
    <name type="scientific">Suillus luteus UH-Slu-Lm8-n1</name>
    <dbReference type="NCBI Taxonomy" id="930992"/>
    <lineage>
        <taxon>Eukaryota</taxon>
        <taxon>Fungi</taxon>
        <taxon>Dikarya</taxon>
        <taxon>Basidiomycota</taxon>
        <taxon>Agaricomycotina</taxon>
        <taxon>Agaricomycetes</taxon>
        <taxon>Agaricomycetidae</taxon>
        <taxon>Boletales</taxon>
        <taxon>Suillineae</taxon>
        <taxon>Suillaceae</taxon>
        <taxon>Suillus</taxon>
    </lineage>
</organism>
<dbReference type="EMBL" id="KN836971">
    <property type="protein sequence ID" value="KIK31460.1"/>
    <property type="molecule type" value="Genomic_DNA"/>
</dbReference>
<evidence type="ECO:0000313" key="3">
    <source>
        <dbReference type="Proteomes" id="UP000054485"/>
    </source>
</evidence>
<sequence>MPKVHGPSRRISQDSLIAKQRIPLRSSLYGADIWMTRHISHPLRTDSTGRETHATCDKPEIGKGGF</sequence>
<reference evidence="3" key="2">
    <citation type="submission" date="2015-01" db="EMBL/GenBank/DDBJ databases">
        <title>Evolutionary Origins and Diversification of the Mycorrhizal Mutualists.</title>
        <authorList>
            <consortium name="DOE Joint Genome Institute"/>
            <consortium name="Mycorrhizal Genomics Consortium"/>
            <person name="Kohler A."/>
            <person name="Kuo A."/>
            <person name="Nagy L.G."/>
            <person name="Floudas D."/>
            <person name="Copeland A."/>
            <person name="Barry K.W."/>
            <person name="Cichocki N."/>
            <person name="Veneault-Fourrey C."/>
            <person name="LaButti K."/>
            <person name="Lindquist E.A."/>
            <person name="Lipzen A."/>
            <person name="Lundell T."/>
            <person name="Morin E."/>
            <person name="Murat C."/>
            <person name="Riley R."/>
            <person name="Ohm R."/>
            <person name="Sun H."/>
            <person name="Tunlid A."/>
            <person name="Henrissat B."/>
            <person name="Grigoriev I.V."/>
            <person name="Hibbett D.S."/>
            <person name="Martin F."/>
        </authorList>
    </citation>
    <scope>NUCLEOTIDE SEQUENCE [LARGE SCALE GENOMIC DNA]</scope>
    <source>
        <strain evidence="3">UH-Slu-Lm8-n1</strain>
    </source>
</reference>
<keyword evidence="3" id="KW-1185">Reference proteome</keyword>
<evidence type="ECO:0000313" key="2">
    <source>
        <dbReference type="EMBL" id="KIK31460.1"/>
    </source>
</evidence>
<dbReference type="AlphaFoldDB" id="A0A0C9Z1U9"/>
<gene>
    <name evidence="2" type="ORF">CY34DRAFT_19898</name>
</gene>
<proteinExistence type="predicted"/>
<evidence type="ECO:0000256" key="1">
    <source>
        <dbReference type="SAM" id="MobiDB-lite"/>
    </source>
</evidence>
<name>A0A0C9Z1U9_9AGAM</name>
<protein>
    <submittedName>
        <fullName evidence="2">Uncharacterized protein</fullName>
    </submittedName>
</protein>
<reference evidence="2 3" key="1">
    <citation type="submission" date="2014-04" db="EMBL/GenBank/DDBJ databases">
        <authorList>
            <consortium name="DOE Joint Genome Institute"/>
            <person name="Kuo A."/>
            <person name="Ruytinx J."/>
            <person name="Rineau F."/>
            <person name="Colpaert J."/>
            <person name="Kohler A."/>
            <person name="Nagy L.G."/>
            <person name="Floudas D."/>
            <person name="Copeland A."/>
            <person name="Barry K.W."/>
            <person name="Cichocki N."/>
            <person name="Veneault-Fourrey C."/>
            <person name="LaButti K."/>
            <person name="Lindquist E.A."/>
            <person name="Lipzen A."/>
            <person name="Lundell T."/>
            <person name="Morin E."/>
            <person name="Murat C."/>
            <person name="Sun H."/>
            <person name="Tunlid A."/>
            <person name="Henrissat B."/>
            <person name="Grigoriev I.V."/>
            <person name="Hibbett D.S."/>
            <person name="Martin F."/>
            <person name="Nordberg H.P."/>
            <person name="Cantor M.N."/>
            <person name="Hua S.X."/>
        </authorList>
    </citation>
    <scope>NUCLEOTIDE SEQUENCE [LARGE SCALE GENOMIC DNA]</scope>
    <source>
        <strain evidence="2 3">UH-Slu-Lm8-n1</strain>
    </source>
</reference>
<feature type="region of interest" description="Disordered" evidence="1">
    <location>
        <begin position="43"/>
        <end position="66"/>
    </location>
</feature>
<dbReference type="InParanoid" id="A0A0C9Z1U9"/>
<dbReference type="Proteomes" id="UP000054485">
    <property type="component" value="Unassembled WGS sequence"/>
</dbReference>
<dbReference type="HOGENOM" id="CLU_2832876_0_0_1"/>
<accession>A0A0C9Z1U9</accession>